<proteinExistence type="predicted"/>
<reference evidence="3" key="2">
    <citation type="journal article" date="2023" name="Microbiol Resour">
        <title>Decontamination and Annotation of the Draft Genome Sequence of the Oomycete Lagenidium giganteum ARSEF 373.</title>
        <authorList>
            <person name="Morgan W.R."/>
            <person name="Tartar A."/>
        </authorList>
    </citation>
    <scope>NUCLEOTIDE SEQUENCE</scope>
    <source>
        <strain evidence="3">ARSEF 373</strain>
    </source>
</reference>
<feature type="compositionally biased region" description="Polar residues" evidence="1">
    <location>
        <begin position="1"/>
        <end position="10"/>
    </location>
</feature>
<sequence>MVAGNGTAQPSNSSSSSRAEVSLPPVIPVGGVVEESPGDGSSCAYFARRKDEKCRKPRSCRSCLNDNVKEDEGGCVLTSVGLCRPMETYDLLHDFRNNKTTGRNFFFPSANTSYCDLDDVACERCGDMASAFNCTELLRPARVTENVSMETARHYCVGTNGCICLAVCESSQWIARVPSDCPQETTPPYVGEKDSYRTFIPLFMVLQIALLGMLIYRRTLFFNERRRNVIAEGPYNNVNAISSPSNRLELTGWRAMQQDLIQKERKRRGCVNLNSPRRNSSNADIPDPDALPVMPVNRPNAADSSASWTATELVVPRGSSQDDSDRIYVMEMPGSPGPRRASV</sequence>
<feature type="region of interest" description="Disordered" evidence="1">
    <location>
        <begin position="271"/>
        <end position="343"/>
    </location>
</feature>
<dbReference type="EMBL" id="DAKRPA010000159">
    <property type="protein sequence ID" value="DAZ96694.1"/>
    <property type="molecule type" value="Genomic_DNA"/>
</dbReference>
<organism evidence="3 4">
    <name type="scientific">Lagenidium giganteum</name>
    <dbReference type="NCBI Taxonomy" id="4803"/>
    <lineage>
        <taxon>Eukaryota</taxon>
        <taxon>Sar</taxon>
        <taxon>Stramenopiles</taxon>
        <taxon>Oomycota</taxon>
        <taxon>Peronosporomycetes</taxon>
        <taxon>Pythiales</taxon>
        <taxon>Pythiaceae</taxon>
    </lineage>
</organism>
<keyword evidence="2" id="KW-0472">Membrane</keyword>
<dbReference type="AlphaFoldDB" id="A0AAV2YTY2"/>
<keyword evidence="2" id="KW-0812">Transmembrane</keyword>
<reference evidence="3" key="1">
    <citation type="submission" date="2022-11" db="EMBL/GenBank/DDBJ databases">
        <authorList>
            <person name="Morgan W.R."/>
            <person name="Tartar A."/>
        </authorList>
    </citation>
    <scope>NUCLEOTIDE SEQUENCE</scope>
    <source>
        <strain evidence="3">ARSEF 373</strain>
    </source>
</reference>
<dbReference type="Proteomes" id="UP001146120">
    <property type="component" value="Unassembled WGS sequence"/>
</dbReference>
<evidence type="ECO:0000256" key="2">
    <source>
        <dbReference type="SAM" id="Phobius"/>
    </source>
</evidence>
<feature type="transmembrane region" description="Helical" evidence="2">
    <location>
        <begin position="198"/>
        <end position="216"/>
    </location>
</feature>
<name>A0AAV2YTY2_9STRA</name>
<gene>
    <name evidence="3" type="ORF">N0F65_009161</name>
</gene>
<accession>A0AAV2YTY2</accession>
<keyword evidence="4" id="KW-1185">Reference proteome</keyword>
<feature type="compositionally biased region" description="Low complexity" evidence="1">
    <location>
        <begin position="11"/>
        <end position="23"/>
    </location>
</feature>
<evidence type="ECO:0000313" key="4">
    <source>
        <dbReference type="Proteomes" id="UP001146120"/>
    </source>
</evidence>
<protein>
    <submittedName>
        <fullName evidence="3">Uncharacterized protein</fullName>
    </submittedName>
</protein>
<feature type="region of interest" description="Disordered" evidence="1">
    <location>
        <begin position="1"/>
        <end position="23"/>
    </location>
</feature>
<evidence type="ECO:0000313" key="3">
    <source>
        <dbReference type="EMBL" id="DAZ96694.1"/>
    </source>
</evidence>
<comment type="caution">
    <text evidence="3">The sequence shown here is derived from an EMBL/GenBank/DDBJ whole genome shotgun (WGS) entry which is preliminary data.</text>
</comment>
<evidence type="ECO:0000256" key="1">
    <source>
        <dbReference type="SAM" id="MobiDB-lite"/>
    </source>
</evidence>
<feature type="compositionally biased region" description="Polar residues" evidence="1">
    <location>
        <begin position="272"/>
        <end position="283"/>
    </location>
</feature>
<keyword evidence="2" id="KW-1133">Transmembrane helix</keyword>